<accession>A0A6B8RNR3</accession>
<dbReference type="OrthoDB" id="118405at2"/>
<dbReference type="RefSeq" id="WP_155702455.1">
    <property type="nucleotide sequence ID" value="NZ_CP034235.1"/>
</dbReference>
<dbReference type="PANTHER" id="PTHR36109:SF2">
    <property type="entry name" value="MEMBRANE PROTEIN"/>
    <property type="match status" value="1"/>
</dbReference>
<sequence length="175" mass="17684">MSDSNQKKIVGVFQTEAETTLAIEDLKSHGYSSDEISVIAKNKEVIDSVTEETGSKAPAGAVVGAATGGMLGGVGGLFLGIAALAIPGVGPIVAVGPIAGAILTGMAVGAGAGGLIGGLIGLGIPEDEARQYNNYLDGGNILVLVDSDVDRNAYAYDTFRSHNSLNANSYDINNM</sequence>
<feature type="domain" description="General stress protein 17M-like" evidence="2">
    <location>
        <begin position="9"/>
        <end position="78"/>
    </location>
</feature>
<gene>
    <name evidence="3" type="ORF">EHS13_21920</name>
</gene>
<dbReference type="Proteomes" id="UP000426246">
    <property type="component" value="Chromosome"/>
</dbReference>
<evidence type="ECO:0000313" key="4">
    <source>
        <dbReference type="Proteomes" id="UP000426246"/>
    </source>
</evidence>
<dbReference type="KEGG" id="ppsc:EHS13_21920"/>
<keyword evidence="4" id="KW-1185">Reference proteome</keyword>
<evidence type="ECO:0000259" key="2">
    <source>
        <dbReference type="Pfam" id="PF11181"/>
    </source>
</evidence>
<name>A0A6B8RNR3_9BACL</name>
<dbReference type="PANTHER" id="PTHR36109">
    <property type="entry name" value="MEMBRANE PROTEIN-RELATED"/>
    <property type="match status" value="1"/>
</dbReference>
<protein>
    <submittedName>
        <fullName evidence="3">Low temperature-induced protein</fullName>
    </submittedName>
</protein>
<reference evidence="4" key="1">
    <citation type="submission" date="2018-11" db="EMBL/GenBank/DDBJ databases">
        <title>Complete genome sequence of Paenibacillus sp. ML311-T8.</title>
        <authorList>
            <person name="Nam Y.-D."/>
            <person name="Kang J."/>
            <person name="Chung W.-H."/>
            <person name="Park Y.S."/>
        </authorList>
    </citation>
    <scope>NUCLEOTIDE SEQUENCE [LARGE SCALE GENOMIC DNA]</scope>
    <source>
        <strain evidence="4">ML311-T8</strain>
    </source>
</reference>
<proteinExistence type="predicted"/>
<keyword evidence="1" id="KW-0812">Transmembrane</keyword>
<keyword evidence="1" id="KW-1133">Transmembrane helix</keyword>
<evidence type="ECO:0000256" key="1">
    <source>
        <dbReference type="SAM" id="Phobius"/>
    </source>
</evidence>
<dbReference type="InterPro" id="IPR052948">
    <property type="entry name" value="Low_temp-induced_all0457"/>
</dbReference>
<keyword evidence="1" id="KW-0472">Membrane</keyword>
<evidence type="ECO:0000313" key="3">
    <source>
        <dbReference type="EMBL" id="QGQ97352.1"/>
    </source>
</evidence>
<dbReference type="Pfam" id="PF11181">
    <property type="entry name" value="YflT"/>
    <property type="match status" value="1"/>
</dbReference>
<dbReference type="AlphaFoldDB" id="A0A6B8RNR3"/>
<dbReference type="EMBL" id="CP034235">
    <property type="protein sequence ID" value="QGQ97352.1"/>
    <property type="molecule type" value="Genomic_DNA"/>
</dbReference>
<dbReference type="InterPro" id="IPR025889">
    <property type="entry name" value="GSP17M-like_dom"/>
</dbReference>
<feature type="transmembrane region" description="Helical" evidence="1">
    <location>
        <begin position="98"/>
        <end position="124"/>
    </location>
</feature>
<organism evidence="3 4">
    <name type="scientific">Paenibacillus psychroresistens</name>
    <dbReference type="NCBI Taxonomy" id="1778678"/>
    <lineage>
        <taxon>Bacteria</taxon>
        <taxon>Bacillati</taxon>
        <taxon>Bacillota</taxon>
        <taxon>Bacilli</taxon>
        <taxon>Bacillales</taxon>
        <taxon>Paenibacillaceae</taxon>
        <taxon>Paenibacillus</taxon>
    </lineage>
</organism>